<keyword evidence="9" id="KW-1133">Transmembrane helix</keyword>
<evidence type="ECO:0000256" key="2">
    <source>
        <dbReference type="ARBA" id="ARBA00012438"/>
    </source>
</evidence>
<organism evidence="12 13">
    <name type="scientific">Cellulomonas uda</name>
    <dbReference type="NCBI Taxonomy" id="1714"/>
    <lineage>
        <taxon>Bacteria</taxon>
        <taxon>Bacillati</taxon>
        <taxon>Actinomycetota</taxon>
        <taxon>Actinomycetes</taxon>
        <taxon>Micrococcales</taxon>
        <taxon>Cellulomonadaceae</taxon>
        <taxon>Cellulomonas</taxon>
    </lineage>
</organism>
<keyword evidence="6" id="KW-0418">Kinase</keyword>
<dbReference type="Pfam" id="PF02518">
    <property type="entry name" value="HATPase_c"/>
    <property type="match status" value="1"/>
</dbReference>
<evidence type="ECO:0000256" key="6">
    <source>
        <dbReference type="ARBA" id="ARBA00022777"/>
    </source>
</evidence>
<protein>
    <recommendedName>
        <fullName evidence="2">histidine kinase</fullName>
        <ecNumber evidence="2">2.7.13.3</ecNumber>
    </recommendedName>
</protein>
<dbReference type="GO" id="GO:0000155">
    <property type="term" value="F:phosphorelay sensor kinase activity"/>
    <property type="evidence" value="ECO:0007669"/>
    <property type="project" value="InterPro"/>
</dbReference>
<dbReference type="InterPro" id="IPR050482">
    <property type="entry name" value="Sensor_HK_TwoCompSys"/>
</dbReference>
<dbReference type="GO" id="GO:0016020">
    <property type="term" value="C:membrane"/>
    <property type="evidence" value="ECO:0007669"/>
    <property type="project" value="InterPro"/>
</dbReference>
<evidence type="ECO:0000313" key="12">
    <source>
        <dbReference type="EMBL" id="GEA81632.1"/>
    </source>
</evidence>
<proteinExistence type="predicted"/>
<feature type="transmembrane region" description="Helical" evidence="9">
    <location>
        <begin position="79"/>
        <end position="100"/>
    </location>
</feature>
<dbReference type="AlphaFoldDB" id="A0A4Y3KCF3"/>
<feature type="transmembrane region" description="Helical" evidence="9">
    <location>
        <begin position="129"/>
        <end position="146"/>
    </location>
</feature>
<evidence type="ECO:0000256" key="3">
    <source>
        <dbReference type="ARBA" id="ARBA00022553"/>
    </source>
</evidence>
<keyword evidence="9" id="KW-0812">Transmembrane</keyword>
<keyword evidence="9" id="KW-0472">Membrane</keyword>
<dbReference type="Pfam" id="PF07730">
    <property type="entry name" value="HisKA_3"/>
    <property type="match status" value="1"/>
</dbReference>
<dbReference type="EC" id="2.7.13.3" evidence="2"/>
<dbReference type="SUPFAM" id="SSF55874">
    <property type="entry name" value="ATPase domain of HSP90 chaperone/DNA topoisomerase II/histidine kinase"/>
    <property type="match status" value="1"/>
</dbReference>
<dbReference type="PANTHER" id="PTHR24421">
    <property type="entry name" value="NITRATE/NITRITE SENSOR PROTEIN NARX-RELATED"/>
    <property type="match status" value="1"/>
</dbReference>
<evidence type="ECO:0000259" key="10">
    <source>
        <dbReference type="Pfam" id="PF02518"/>
    </source>
</evidence>
<dbReference type="GO" id="GO:0005524">
    <property type="term" value="F:ATP binding"/>
    <property type="evidence" value="ECO:0007669"/>
    <property type="project" value="UniProtKB-KW"/>
</dbReference>
<evidence type="ECO:0000256" key="4">
    <source>
        <dbReference type="ARBA" id="ARBA00022679"/>
    </source>
</evidence>
<keyword evidence="3" id="KW-0597">Phosphoprotein</keyword>
<evidence type="ECO:0000256" key="5">
    <source>
        <dbReference type="ARBA" id="ARBA00022741"/>
    </source>
</evidence>
<evidence type="ECO:0000256" key="1">
    <source>
        <dbReference type="ARBA" id="ARBA00000085"/>
    </source>
</evidence>
<name>A0A4Y3KCF3_CELUD</name>
<feature type="domain" description="Signal transduction histidine kinase subgroup 3 dimerisation and phosphoacceptor" evidence="11">
    <location>
        <begin position="241"/>
        <end position="307"/>
    </location>
</feature>
<feature type="transmembrane region" description="Helical" evidence="9">
    <location>
        <begin position="107"/>
        <end position="123"/>
    </location>
</feature>
<dbReference type="InterPro" id="IPR011712">
    <property type="entry name" value="Sig_transdc_His_kin_sub3_dim/P"/>
</dbReference>
<feature type="domain" description="Histidine kinase/HSP90-like ATPase" evidence="10">
    <location>
        <begin position="354"/>
        <end position="443"/>
    </location>
</feature>
<dbReference type="EMBL" id="BJLP01000033">
    <property type="protein sequence ID" value="GEA81632.1"/>
    <property type="molecule type" value="Genomic_DNA"/>
</dbReference>
<evidence type="ECO:0000313" key="13">
    <source>
        <dbReference type="Proteomes" id="UP000315842"/>
    </source>
</evidence>
<comment type="caution">
    <text evidence="12">The sequence shown here is derived from an EMBL/GenBank/DDBJ whole genome shotgun (WGS) entry which is preliminary data.</text>
</comment>
<feature type="transmembrane region" description="Helical" evidence="9">
    <location>
        <begin position="192"/>
        <end position="213"/>
    </location>
</feature>
<dbReference type="PANTHER" id="PTHR24421:SF10">
    <property type="entry name" value="NITRATE_NITRITE SENSOR PROTEIN NARQ"/>
    <property type="match status" value="1"/>
</dbReference>
<dbReference type="Proteomes" id="UP000315842">
    <property type="component" value="Unassembled WGS sequence"/>
</dbReference>
<dbReference type="InterPro" id="IPR036890">
    <property type="entry name" value="HATPase_C_sf"/>
</dbReference>
<sequence>MEVGSAASLVITAPHGAYVDGMSAEVRAVASGHRAAGATGSQAARAQRREVRRQDLQVAAAAGALWTAGLVVASRWDYWIPASSEAWWCAGAGLVAALAVRRWAARAGFWAVSGGYLVAYSLVLDGGRMPSFVHVIPLLVTTYAVTRAGAEPPVLAAVVAGALGVTLQAGVANAAWGLSTWDWHPAVDLSSAVQLVALVVAAALLGAMVHRLARTSASLAERNAQLVALQEVRAREAVAAERTRIARELHDVVAHHVSAIVVRAQAADRVADAQPDAPREAVRWIAPAGKEALDAMRSVVRVLRAADEEAAPYAPTAGLDALPGVLARVREAGLDVRATLPDPLPACAPQVGLAVVRVAQEALTNVLVHSAAPHATVTLTRSATDVVLEVTDPGPPRPPTAGTGLGGNGLLHMRERAAAAGASVVAGALPGGGWRVRLVVPLDRLPEDPARRAPRREAADA</sequence>
<dbReference type="Gene3D" id="3.30.565.10">
    <property type="entry name" value="Histidine kinase-like ATPase, C-terminal domain"/>
    <property type="match status" value="1"/>
</dbReference>
<keyword evidence="5" id="KW-0547">Nucleotide-binding</keyword>
<gene>
    <name evidence="12" type="ORF">CUD01_20760</name>
</gene>
<keyword evidence="4" id="KW-0808">Transferase</keyword>
<evidence type="ECO:0000256" key="7">
    <source>
        <dbReference type="ARBA" id="ARBA00022840"/>
    </source>
</evidence>
<accession>A0A4Y3KCF3</accession>
<dbReference type="Gene3D" id="1.20.5.1930">
    <property type="match status" value="1"/>
</dbReference>
<dbReference type="CDD" id="cd16917">
    <property type="entry name" value="HATPase_UhpB-NarQ-NarX-like"/>
    <property type="match status" value="1"/>
</dbReference>
<keyword evidence="8" id="KW-0902">Two-component regulatory system</keyword>
<feature type="transmembrane region" description="Helical" evidence="9">
    <location>
        <begin position="56"/>
        <end position="73"/>
    </location>
</feature>
<keyword evidence="7" id="KW-0067">ATP-binding</keyword>
<keyword evidence="13" id="KW-1185">Reference proteome</keyword>
<evidence type="ECO:0000256" key="8">
    <source>
        <dbReference type="ARBA" id="ARBA00023012"/>
    </source>
</evidence>
<evidence type="ECO:0000256" key="9">
    <source>
        <dbReference type="SAM" id="Phobius"/>
    </source>
</evidence>
<evidence type="ECO:0000259" key="11">
    <source>
        <dbReference type="Pfam" id="PF07730"/>
    </source>
</evidence>
<dbReference type="GO" id="GO:0046983">
    <property type="term" value="F:protein dimerization activity"/>
    <property type="evidence" value="ECO:0007669"/>
    <property type="project" value="InterPro"/>
</dbReference>
<feature type="transmembrane region" description="Helical" evidence="9">
    <location>
        <begin position="153"/>
        <end position="172"/>
    </location>
</feature>
<comment type="catalytic activity">
    <reaction evidence="1">
        <text>ATP + protein L-histidine = ADP + protein N-phospho-L-histidine.</text>
        <dbReference type="EC" id="2.7.13.3"/>
    </reaction>
</comment>
<dbReference type="InterPro" id="IPR003594">
    <property type="entry name" value="HATPase_dom"/>
</dbReference>
<reference evidence="12 13" key="1">
    <citation type="submission" date="2019-06" db="EMBL/GenBank/DDBJ databases">
        <title>Whole genome shotgun sequence of Cellulomonas uda NBRC 3747.</title>
        <authorList>
            <person name="Hosoyama A."/>
            <person name="Uohara A."/>
            <person name="Ohji S."/>
            <person name="Ichikawa N."/>
        </authorList>
    </citation>
    <scope>NUCLEOTIDE SEQUENCE [LARGE SCALE GENOMIC DNA]</scope>
    <source>
        <strain evidence="12 13">NBRC 3747</strain>
    </source>
</reference>